<evidence type="ECO:0000256" key="1">
    <source>
        <dbReference type="ARBA" id="ARBA00010164"/>
    </source>
</evidence>
<evidence type="ECO:0000256" key="2">
    <source>
        <dbReference type="ARBA" id="ARBA00022679"/>
    </source>
</evidence>
<feature type="domain" description="HipA-like C-terminal" evidence="4">
    <location>
        <begin position="164"/>
        <end position="387"/>
    </location>
</feature>
<dbReference type="GO" id="GO:0005829">
    <property type="term" value="C:cytosol"/>
    <property type="evidence" value="ECO:0007669"/>
    <property type="project" value="TreeGrafter"/>
</dbReference>
<accession>A0A8J6TFC5</accession>
<evidence type="ECO:0000256" key="3">
    <source>
        <dbReference type="ARBA" id="ARBA00022777"/>
    </source>
</evidence>
<dbReference type="EMBL" id="JACNJZ010000077">
    <property type="protein sequence ID" value="MBC8317227.1"/>
    <property type="molecule type" value="Genomic_DNA"/>
</dbReference>
<organism evidence="6 7">
    <name type="scientific">Candidatus Desulfobia pelagia</name>
    <dbReference type="NCBI Taxonomy" id="2841692"/>
    <lineage>
        <taxon>Bacteria</taxon>
        <taxon>Pseudomonadati</taxon>
        <taxon>Thermodesulfobacteriota</taxon>
        <taxon>Desulfobulbia</taxon>
        <taxon>Desulfobulbales</taxon>
        <taxon>Desulfobulbaceae</taxon>
        <taxon>Candidatus Desulfobia</taxon>
    </lineage>
</organism>
<keyword evidence="2" id="KW-0808">Transferase</keyword>
<sequence>MAKDLREIDVHFTTTPDESFQVGTLVQQGHRLFFEYNSQWINRGLELSPFTLPLRPGLYEHTNREFGPLFGLFDDSLPDGWGLLLMDRYFRKIGFDPVTISPLERLVYLGEQTMGALTYHPPRDRSIAEPTLFDLHKLAKHSQEIFAGDPTDVLPQLLRAGGGPGGARPKVLIGYNPATSEIISGEDNLPDGFEHWIVKFSAREEARDAGPVEYAYSLMAREAGIEMPETHLFKTDQGDCFFATKRFDRETGNHRHHIHTFGNLIEADFRLPNCDYADLLKVTGILTKNHEEVIRVFRLMVFNVLAHNRDDHVKNFSFILDDASGGWMLAPAYDLVFTSGPGGEHTTTIAGEGRNPLKRHLFQLADQFDINQRLANKIFDEVSLAISKWRMCAISTGVTPRTCDQIARQINP</sequence>
<comment type="similarity">
    <text evidence="1">Belongs to the HipA Ser/Thr kinase family.</text>
</comment>
<dbReference type="AlphaFoldDB" id="A0A8J6TFC5"/>
<keyword evidence="3" id="KW-0418">Kinase</keyword>
<dbReference type="PANTHER" id="PTHR37419:SF8">
    <property type="entry name" value="TOXIN YJJJ"/>
    <property type="match status" value="1"/>
</dbReference>
<evidence type="ECO:0000259" key="5">
    <source>
        <dbReference type="Pfam" id="PF13657"/>
    </source>
</evidence>
<comment type="caution">
    <text evidence="6">The sequence shown here is derived from an EMBL/GenBank/DDBJ whole genome shotgun (WGS) entry which is preliminary data.</text>
</comment>
<dbReference type="Proteomes" id="UP000614424">
    <property type="component" value="Unassembled WGS sequence"/>
</dbReference>
<dbReference type="InterPro" id="IPR052028">
    <property type="entry name" value="HipA_Ser/Thr_kinase"/>
</dbReference>
<dbReference type="InterPro" id="IPR012893">
    <property type="entry name" value="HipA-like_C"/>
</dbReference>
<name>A0A8J6TFC5_9BACT</name>
<dbReference type="Pfam" id="PF07804">
    <property type="entry name" value="HipA_C"/>
    <property type="match status" value="1"/>
</dbReference>
<evidence type="ECO:0000313" key="6">
    <source>
        <dbReference type="EMBL" id="MBC8317227.1"/>
    </source>
</evidence>
<protein>
    <submittedName>
        <fullName evidence="6">Type II toxin-antitoxin system HipA family toxin</fullName>
    </submittedName>
</protein>
<proteinExistence type="inferred from homology"/>
<reference evidence="6 7" key="1">
    <citation type="submission" date="2020-08" db="EMBL/GenBank/DDBJ databases">
        <title>Bridging the membrane lipid divide: bacteria of the FCB group superphylum have the potential to synthesize archaeal ether lipids.</title>
        <authorList>
            <person name="Villanueva L."/>
            <person name="Von Meijenfeldt F.A.B."/>
            <person name="Westbye A.B."/>
            <person name="Yadav S."/>
            <person name="Hopmans E.C."/>
            <person name="Dutilh B.E."/>
            <person name="Sinninghe Damste J.S."/>
        </authorList>
    </citation>
    <scope>NUCLEOTIDE SEQUENCE [LARGE SCALE GENOMIC DNA]</scope>
    <source>
        <strain evidence="6">NIOZ-UU47</strain>
    </source>
</reference>
<gene>
    <name evidence="6" type="ORF">H8E41_04935</name>
</gene>
<evidence type="ECO:0000259" key="4">
    <source>
        <dbReference type="Pfam" id="PF07804"/>
    </source>
</evidence>
<dbReference type="InterPro" id="IPR017508">
    <property type="entry name" value="HipA_N1"/>
</dbReference>
<dbReference type="PANTHER" id="PTHR37419">
    <property type="entry name" value="SERINE/THREONINE-PROTEIN KINASE TOXIN HIPA"/>
    <property type="match status" value="1"/>
</dbReference>
<feature type="domain" description="HipA N-terminal subdomain 1" evidence="5">
    <location>
        <begin position="21"/>
        <end position="119"/>
    </location>
</feature>
<dbReference type="GO" id="GO:0004674">
    <property type="term" value="F:protein serine/threonine kinase activity"/>
    <property type="evidence" value="ECO:0007669"/>
    <property type="project" value="TreeGrafter"/>
</dbReference>
<dbReference type="Pfam" id="PF13657">
    <property type="entry name" value="Couple_hipA"/>
    <property type="match status" value="1"/>
</dbReference>
<evidence type="ECO:0000313" key="7">
    <source>
        <dbReference type="Proteomes" id="UP000614424"/>
    </source>
</evidence>
<dbReference type="Gene3D" id="1.10.1070.20">
    <property type="match status" value="1"/>
</dbReference>